<comment type="caution">
    <text evidence="2">The sequence shown here is derived from an EMBL/GenBank/DDBJ whole genome shotgun (WGS) entry which is preliminary data.</text>
</comment>
<evidence type="ECO:0008006" key="4">
    <source>
        <dbReference type="Google" id="ProtNLM"/>
    </source>
</evidence>
<feature type="signal peptide" evidence="1">
    <location>
        <begin position="1"/>
        <end position="18"/>
    </location>
</feature>
<organism evidence="2 3">
    <name type="scientific">Prorocentrum cordatum</name>
    <dbReference type="NCBI Taxonomy" id="2364126"/>
    <lineage>
        <taxon>Eukaryota</taxon>
        <taxon>Sar</taxon>
        <taxon>Alveolata</taxon>
        <taxon>Dinophyceae</taxon>
        <taxon>Prorocentrales</taxon>
        <taxon>Prorocentraceae</taxon>
        <taxon>Prorocentrum</taxon>
    </lineage>
</organism>
<proteinExistence type="predicted"/>
<accession>A0ABN9WN86</accession>
<feature type="chain" id="PRO_5047401893" description="Secreted protein" evidence="1">
    <location>
        <begin position="19"/>
        <end position="105"/>
    </location>
</feature>
<protein>
    <recommendedName>
        <fullName evidence="4">Secreted protein</fullName>
    </recommendedName>
</protein>
<evidence type="ECO:0000313" key="2">
    <source>
        <dbReference type="EMBL" id="CAK0888091.1"/>
    </source>
</evidence>
<keyword evidence="1" id="KW-0732">Signal</keyword>
<dbReference type="Proteomes" id="UP001189429">
    <property type="component" value="Unassembled WGS sequence"/>
</dbReference>
<name>A0ABN9WN86_9DINO</name>
<sequence>MRHSGSSVLVLIMDIAVTRHCAVRWERMLGNNIFGRSQDWHSRHRERTWAAGGLFIYEVHSLRCDTTNSAAAKSQKVHLFSVTSRCVSPADVGQTLGGGLARSEG</sequence>
<evidence type="ECO:0000256" key="1">
    <source>
        <dbReference type="SAM" id="SignalP"/>
    </source>
</evidence>
<reference evidence="2" key="1">
    <citation type="submission" date="2023-10" db="EMBL/GenBank/DDBJ databases">
        <authorList>
            <person name="Chen Y."/>
            <person name="Shah S."/>
            <person name="Dougan E. K."/>
            <person name="Thang M."/>
            <person name="Chan C."/>
        </authorList>
    </citation>
    <scope>NUCLEOTIDE SEQUENCE [LARGE SCALE GENOMIC DNA]</scope>
</reference>
<dbReference type="EMBL" id="CAUYUJ010019026">
    <property type="protein sequence ID" value="CAK0888091.1"/>
    <property type="molecule type" value="Genomic_DNA"/>
</dbReference>
<keyword evidence="3" id="KW-1185">Reference proteome</keyword>
<gene>
    <name evidence="2" type="ORF">PCOR1329_LOCUS68940</name>
</gene>
<evidence type="ECO:0000313" key="3">
    <source>
        <dbReference type="Proteomes" id="UP001189429"/>
    </source>
</evidence>